<evidence type="ECO:0000259" key="2">
    <source>
        <dbReference type="Pfam" id="PF24740"/>
    </source>
</evidence>
<dbReference type="AlphaFoldDB" id="D9WV96"/>
<proteinExistence type="predicted"/>
<dbReference type="Proteomes" id="UP000003963">
    <property type="component" value="Unassembled WGS sequence"/>
</dbReference>
<dbReference type="Pfam" id="PF24740">
    <property type="entry name" value="DUF7691"/>
    <property type="match status" value="1"/>
</dbReference>
<sequence>MSVLLATMAITSHNIAYSTADQADVLAWLGSNGSLPPDQQRRLDGMRQGARTHQADLDHQGIDWGTC</sequence>
<evidence type="ECO:0000313" key="4">
    <source>
        <dbReference type="Proteomes" id="UP000003963"/>
    </source>
</evidence>
<reference evidence="3 4" key="1">
    <citation type="submission" date="2009-02" db="EMBL/GenBank/DDBJ databases">
        <title>Annotation of Streptomyces hygroscopicus strain ATCC 53653.</title>
        <authorList>
            <consortium name="The Broad Institute Genome Sequencing Platform"/>
            <consortium name="Broad Institute Microbial Sequencing Center"/>
            <person name="Fischbach M."/>
            <person name="Godfrey P."/>
            <person name="Ward D."/>
            <person name="Young S."/>
            <person name="Zeng Q."/>
            <person name="Koehrsen M."/>
            <person name="Alvarado L."/>
            <person name="Berlin A.M."/>
            <person name="Bochicchio J."/>
            <person name="Borenstein D."/>
            <person name="Chapman S.B."/>
            <person name="Chen Z."/>
            <person name="Engels R."/>
            <person name="Freedman E."/>
            <person name="Gellesch M."/>
            <person name="Goldberg J."/>
            <person name="Griggs A."/>
            <person name="Gujja S."/>
            <person name="Heilman E.R."/>
            <person name="Heiman D.I."/>
            <person name="Hepburn T.A."/>
            <person name="Howarth C."/>
            <person name="Jen D."/>
            <person name="Larson L."/>
            <person name="Lewis B."/>
            <person name="Mehta T."/>
            <person name="Park D."/>
            <person name="Pearson M."/>
            <person name="Richards J."/>
            <person name="Roberts A."/>
            <person name="Saif S."/>
            <person name="Shea T.D."/>
            <person name="Shenoy N."/>
            <person name="Sisk P."/>
            <person name="Stolte C."/>
            <person name="Sykes S.N."/>
            <person name="Thomson T."/>
            <person name="Walk T."/>
            <person name="White J."/>
            <person name="Yandava C."/>
            <person name="Straight P."/>
            <person name="Clardy J."/>
            <person name="Hung D."/>
            <person name="Kolter R."/>
            <person name="Mekalanos J."/>
            <person name="Walker S."/>
            <person name="Walsh C.T."/>
            <person name="Wieland-Brown L.C."/>
            <person name="Haas B."/>
            <person name="Nusbaum C."/>
            <person name="Birren B."/>
        </authorList>
    </citation>
    <scope>NUCLEOTIDE SEQUENCE [LARGE SCALE GENOMIC DNA]</scope>
    <source>
        <strain evidence="3 4">ATCC 53653</strain>
    </source>
</reference>
<protein>
    <recommendedName>
        <fullName evidence="2">DUF7691 domain-containing protein</fullName>
    </recommendedName>
</protein>
<organism evidence="3 4">
    <name type="scientific">Streptomyces himastatinicus ATCC 53653</name>
    <dbReference type="NCBI Taxonomy" id="457427"/>
    <lineage>
        <taxon>Bacteria</taxon>
        <taxon>Bacillati</taxon>
        <taxon>Actinomycetota</taxon>
        <taxon>Actinomycetes</taxon>
        <taxon>Kitasatosporales</taxon>
        <taxon>Streptomycetaceae</taxon>
        <taxon>Streptomyces</taxon>
        <taxon>Streptomyces violaceusniger group</taxon>
    </lineage>
</organism>
<keyword evidence="4" id="KW-1185">Reference proteome</keyword>
<accession>D9WV96</accession>
<evidence type="ECO:0000256" key="1">
    <source>
        <dbReference type="SAM" id="MobiDB-lite"/>
    </source>
</evidence>
<name>D9WV96_9ACTN</name>
<feature type="domain" description="DUF7691" evidence="2">
    <location>
        <begin position="12"/>
        <end position="65"/>
    </location>
</feature>
<dbReference type="EMBL" id="GG657754">
    <property type="protein sequence ID" value="EFL20294.1"/>
    <property type="molecule type" value="Genomic_DNA"/>
</dbReference>
<dbReference type="HOGENOM" id="CLU_2810594_0_0_11"/>
<evidence type="ECO:0000313" key="3">
    <source>
        <dbReference type="EMBL" id="EFL20294.1"/>
    </source>
</evidence>
<gene>
    <name evidence="3" type="ORF">SSOG_00006</name>
</gene>
<feature type="region of interest" description="Disordered" evidence="1">
    <location>
        <begin position="44"/>
        <end position="67"/>
    </location>
</feature>
<dbReference type="InterPro" id="IPR056108">
    <property type="entry name" value="DUF7691"/>
</dbReference>